<dbReference type="EMBL" id="GBRH01214563">
    <property type="protein sequence ID" value="JAD83332.1"/>
    <property type="molecule type" value="Transcribed_RNA"/>
</dbReference>
<reference evidence="1" key="1">
    <citation type="submission" date="2014-09" db="EMBL/GenBank/DDBJ databases">
        <authorList>
            <person name="Magalhaes I.L.F."/>
            <person name="Oliveira U."/>
            <person name="Santos F.R."/>
            <person name="Vidigal T.H.D.A."/>
            <person name="Brescovit A.D."/>
            <person name="Santos A.J."/>
        </authorList>
    </citation>
    <scope>NUCLEOTIDE SEQUENCE</scope>
    <source>
        <tissue evidence="1">Shoot tissue taken approximately 20 cm above the soil surface</tissue>
    </source>
</reference>
<evidence type="ECO:0000313" key="1">
    <source>
        <dbReference type="EMBL" id="JAD83332.1"/>
    </source>
</evidence>
<reference evidence="1" key="2">
    <citation type="journal article" date="2015" name="Data Brief">
        <title>Shoot transcriptome of the giant reed, Arundo donax.</title>
        <authorList>
            <person name="Barrero R.A."/>
            <person name="Guerrero F.D."/>
            <person name="Moolhuijzen P."/>
            <person name="Goolsby J.A."/>
            <person name="Tidwell J."/>
            <person name="Bellgard S.E."/>
            <person name="Bellgard M.I."/>
        </authorList>
    </citation>
    <scope>NUCLEOTIDE SEQUENCE</scope>
    <source>
        <tissue evidence="1">Shoot tissue taken approximately 20 cm above the soil surface</tissue>
    </source>
</reference>
<accession>A0A0A9DHR0</accession>
<sequence>MEASSPGLLLSTNTLIRKPFSRTSTLTNGVSCADAISWFSFAIFCFRSLMYVDASAMIDILFPCMAHLLYKPVSRSKLKHMWKMTD</sequence>
<protein>
    <submittedName>
        <fullName evidence="1">Uncharacterized protein</fullName>
    </submittedName>
</protein>
<dbReference type="AlphaFoldDB" id="A0A0A9DHR0"/>
<organism evidence="1">
    <name type="scientific">Arundo donax</name>
    <name type="common">Giant reed</name>
    <name type="synonym">Donax arundinaceus</name>
    <dbReference type="NCBI Taxonomy" id="35708"/>
    <lineage>
        <taxon>Eukaryota</taxon>
        <taxon>Viridiplantae</taxon>
        <taxon>Streptophyta</taxon>
        <taxon>Embryophyta</taxon>
        <taxon>Tracheophyta</taxon>
        <taxon>Spermatophyta</taxon>
        <taxon>Magnoliopsida</taxon>
        <taxon>Liliopsida</taxon>
        <taxon>Poales</taxon>
        <taxon>Poaceae</taxon>
        <taxon>PACMAD clade</taxon>
        <taxon>Arundinoideae</taxon>
        <taxon>Arundineae</taxon>
        <taxon>Arundo</taxon>
    </lineage>
</organism>
<name>A0A0A9DHR0_ARUDO</name>
<proteinExistence type="predicted"/>